<evidence type="ECO:0000313" key="1">
    <source>
        <dbReference type="EMBL" id="KAL0130133.1"/>
    </source>
</evidence>
<dbReference type="AlphaFoldDB" id="A0AAW2GSB4"/>
<name>A0AAW2GSB4_9HYME</name>
<reference evidence="1 2" key="1">
    <citation type="submission" date="2023-03" db="EMBL/GenBank/DDBJ databases">
        <title>High recombination rates correlate with genetic variation in Cardiocondyla obscurior ants.</title>
        <authorList>
            <person name="Errbii M."/>
        </authorList>
    </citation>
    <scope>NUCLEOTIDE SEQUENCE [LARGE SCALE GENOMIC DNA]</scope>
    <source>
        <strain evidence="1">Alpha-2009</strain>
        <tissue evidence="1">Whole body</tissue>
    </source>
</reference>
<gene>
    <name evidence="1" type="ORF">PUN28_002018</name>
</gene>
<comment type="caution">
    <text evidence="1">The sequence shown here is derived from an EMBL/GenBank/DDBJ whole genome shotgun (WGS) entry which is preliminary data.</text>
</comment>
<sequence>MFLFDTYRWSIDLNETDAHTRSAEVGGSRVECSDLRLRRRFSAFEVHPRSVCRPRRDGNSCPSKLRQNFVFVAARRDVNSCPSCKLLSTTCTYAIRERLQLRWVLCNSPSTETPLTSDFVRVAPCLSL</sequence>
<accession>A0AAW2GSB4</accession>
<protein>
    <submittedName>
        <fullName evidence="1">Uncharacterized protein</fullName>
    </submittedName>
</protein>
<proteinExistence type="predicted"/>
<keyword evidence="2" id="KW-1185">Reference proteome</keyword>
<dbReference type="Proteomes" id="UP001430953">
    <property type="component" value="Unassembled WGS sequence"/>
</dbReference>
<dbReference type="EMBL" id="JADYXP020000002">
    <property type="protein sequence ID" value="KAL0130133.1"/>
    <property type="molecule type" value="Genomic_DNA"/>
</dbReference>
<organism evidence="1 2">
    <name type="scientific">Cardiocondyla obscurior</name>
    <dbReference type="NCBI Taxonomy" id="286306"/>
    <lineage>
        <taxon>Eukaryota</taxon>
        <taxon>Metazoa</taxon>
        <taxon>Ecdysozoa</taxon>
        <taxon>Arthropoda</taxon>
        <taxon>Hexapoda</taxon>
        <taxon>Insecta</taxon>
        <taxon>Pterygota</taxon>
        <taxon>Neoptera</taxon>
        <taxon>Endopterygota</taxon>
        <taxon>Hymenoptera</taxon>
        <taxon>Apocrita</taxon>
        <taxon>Aculeata</taxon>
        <taxon>Formicoidea</taxon>
        <taxon>Formicidae</taxon>
        <taxon>Myrmicinae</taxon>
        <taxon>Cardiocondyla</taxon>
    </lineage>
</organism>
<evidence type="ECO:0000313" key="2">
    <source>
        <dbReference type="Proteomes" id="UP001430953"/>
    </source>
</evidence>